<protein>
    <submittedName>
        <fullName evidence="2">Uncharacterized protein</fullName>
    </submittedName>
</protein>
<name>A0AC34QW95_9BILA</name>
<accession>A0AC34QW95</accession>
<proteinExistence type="predicted"/>
<reference evidence="2" key="1">
    <citation type="submission" date="2022-11" db="UniProtKB">
        <authorList>
            <consortium name="WormBaseParasite"/>
        </authorList>
    </citation>
    <scope>IDENTIFICATION</scope>
</reference>
<evidence type="ECO:0000313" key="2">
    <source>
        <dbReference type="WBParaSite" id="JU765_v2.g19904.t1"/>
    </source>
</evidence>
<organism evidence="1 2">
    <name type="scientific">Panagrolaimus sp. JU765</name>
    <dbReference type="NCBI Taxonomy" id="591449"/>
    <lineage>
        <taxon>Eukaryota</taxon>
        <taxon>Metazoa</taxon>
        <taxon>Ecdysozoa</taxon>
        <taxon>Nematoda</taxon>
        <taxon>Chromadorea</taxon>
        <taxon>Rhabditida</taxon>
        <taxon>Tylenchina</taxon>
        <taxon>Panagrolaimomorpha</taxon>
        <taxon>Panagrolaimoidea</taxon>
        <taxon>Panagrolaimidae</taxon>
        <taxon>Panagrolaimus</taxon>
    </lineage>
</organism>
<sequence length="331" mass="36490">MLSNLPFEEEIEDALFGVQIALDEASIDIAEKFNQKLEKMDEQMNVLDEIAEIGRELDVVESFLDSNLSFIQRDLDTIYRIQENLLKEKDLAFNIAELEEQSIRHQNSWKSLQFDAPKIQPIVEKGKNLYGLAENVLAVPMALVQLTDFEKTLANAQRFYEDCVGVPKIDFDKVFDMLEKTKDTLEAGCQTFTAEQVACLSPMASSFSNYSAVSSSGESLNSKSFVSSSNILEKAISRKSSNSGSSETSIDMPLANSINRCANSVTVSTPGCLSKSESNQSIVQENIRPARSCPNDVESLFKTALENTPSVEELLTAISPGPNTPSSTILI</sequence>
<evidence type="ECO:0000313" key="1">
    <source>
        <dbReference type="Proteomes" id="UP000887576"/>
    </source>
</evidence>
<dbReference type="Proteomes" id="UP000887576">
    <property type="component" value="Unplaced"/>
</dbReference>
<dbReference type="WBParaSite" id="JU765_v2.g19904.t1">
    <property type="protein sequence ID" value="JU765_v2.g19904.t1"/>
    <property type="gene ID" value="JU765_v2.g19904"/>
</dbReference>